<name>A0ABT3GYJ9_9RHOB</name>
<reference evidence="2 3" key="1">
    <citation type="submission" date="2022-10" db="EMBL/GenBank/DDBJ databases">
        <title>Pararhodobacter sp. nov., isolated from marine algae.</title>
        <authorList>
            <person name="Choi B.J."/>
            <person name="Kim J.M."/>
            <person name="Lee J.K."/>
            <person name="Choi D.G."/>
            <person name="Jeon C.O."/>
        </authorList>
    </citation>
    <scope>NUCLEOTIDE SEQUENCE [LARGE SCALE GENOMIC DNA]</scope>
    <source>
        <strain evidence="2 3">ZQ420</strain>
    </source>
</reference>
<evidence type="ECO:0000313" key="3">
    <source>
        <dbReference type="Proteomes" id="UP001208938"/>
    </source>
</evidence>
<feature type="region of interest" description="Disordered" evidence="1">
    <location>
        <begin position="89"/>
        <end position="109"/>
    </location>
</feature>
<proteinExistence type="predicted"/>
<dbReference type="RefSeq" id="WP_264505597.1">
    <property type="nucleotide sequence ID" value="NZ_JAPDFL010000001.1"/>
</dbReference>
<gene>
    <name evidence="2" type="ORF">OKW52_10175</name>
</gene>
<organism evidence="2 3">
    <name type="scientific">Pararhodobacter zhoushanensis</name>
    <dbReference type="NCBI Taxonomy" id="2479545"/>
    <lineage>
        <taxon>Bacteria</taxon>
        <taxon>Pseudomonadati</taxon>
        <taxon>Pseudomonadota</taxon>
        <taxon>Alphaproteobacteria</taxon>
        <taxon>Rhodobacterales</taxon>
        <taxon>Paracoccaceae</taxon>
        <taxon>Pararhodobacter</taxon>
    </lineage>
</organism>
<evidence type="ECO:0000256" key="1">
    <source>
        <dbReference type="SAM" id="MobiDB-lite"/>
    </source>
</evidence>
<protein>
    <recommendedName>
        <fullName evidence="4">Phage tail assembly chaperone protein, E, or 41 or 14</fullName>
    </recommendedName>
</protein>
<evidence type="ECO:0008006" key="4">
    <source>
        <dbReference type="Google" id="ProtNLM"/>
    </source>
</evidence>
<accession>A0ABT3GYJ9</accession>
<dbReference type="Proteomes" id="UP001208938">
    <property type="component" value="Unassembled WGS sequence"/>
</dbReference>
<comment type="caution">
    <text evidence="2">The sequence shown here is derived from an EMBL/GenBank/DDBJ whole genome shotgun (WGS) entry which is preliminary data.</text>
</comment>
<keyword evidence="3" id="KW-1185">Reference proteome</keyword>
<evidence type="ECO:0000313" key="2">
    <source>
        <dbReference type="EMBL" id="MCW1932611.1"/>
    </source>
</evidence>
<dbReference type="EMBL" id="JAPDFL010000001">
    <property type="protein sequence ID" value="MCW1932611.1"/>
    <property type="molecule type" value="Genomic_DNA"/>
</dbReference>
<sequence length="109" mass="11947">MKVQLGEKTYKLHMGMSSIADLQEKHGQDALEKLEPPVGAGKSWVPNMRIVTDVVLIALQRHHEDEADKYLVDDLIAANPNLFTDLMTAMNPEQKAAPSGNGKRPKAAA</sequence>